<keyword evidence="9" id="KW-1185">Reference proteome</keyword>
<comment type="similarity">
    <text evidence="6">Belongs to the AP2/ERF transcription factor family. ERF subfamily.</text>
</comment>
<dbReference type="PANTHER" id="PTHR31194">
    <property type="entry name" value="SHN SHINE , DNA BINDING / TRANSCRIPTION FACTOR"/>
    <property type="match status" value="1"/>
</dbReference>
<evidence type="ECO:0000256" key="4">
    <source>
        <dbReference type="ARBA" id="ARBA00023163"/>
    </source>
</evidence>
<dbReference type="SUPFAM" id="SSF54171">
    <property type="entry name" value="DNA-binding domain"/>
    <property type="match status" value="1"/>
</dbReference>
<dbReference type="Gene3D" id="3.30.730.10">
    <property type="entry name" value="AP2/ERF domain"/>
    <property type="match status" value="1"/>
</dbReference>
<evidence type="ECO:0000259" key="7">
    <source>
        <dbReference type="PROSITE" id="PS51032"/>
    </source>
</evidence>
<evidence type="ECO:0000313" key="8">
    <source>
        <dbReference type="EMBL" id="KAK9058907.1"/>
    </source>
</evidence>
<evidence type="ECO:0000256" key="5">
    <source>
        <dbReference type="ARBA" id="ARBA00023242"/>
    </source>
</evidence>
<dbReference type="FunFam" id="3.30.730.10:FF:000005">
    <property type="entry name" value="ethylene-responsive transcription factor RAP2-11"/>
    <property type="match status" value="1"/>
</dbReference>
<evidence type="ECO:0000256" key="3">
    <source>
        <dbReference type="ARBA" id="ARBA00023125"/>
    </source>
</evidence>
<gene>
    <name evidence="8" type="ORF">SSX86_023753</name>
</gene>
<dbReference type="CDD" id="cd00018">
    <property type="entry name" value="AP2"/>
    <property type="match status" value="1"/>
</dbReference>
<dbReference type="GO" id="GO:0003700">
    <property type="term" value="F:DNA-binding transcription factor activity"/>
    <property type="evidence" value="ECO:0007669"/>
    <property type="project" value="InterPro"/>
</dbReference>
<keyword evidence="3" id="KW-0238">DNA-binding</keyword>
<comment type="caution">
    <text evidence="8">The sequence shown here is derived from an EMBL/GenBank/DDBJ whole genome shotgun (WGS) entry which is preliminary data.</text>
</comment>
<dbReference type="EMBL" id="JBCNJP010000023">
    <property type="protein sequence ID" value="KAK9058907.1"/>
    <property type="molecule type" value="Genomic_DNA"/>
</dbReference>
<dbReference type="Pfam" id="PF00847">
    <property type="entry name" value="AP2"/>
    <property type="match status" value="1"/>
</dbReference>
<sequence>MPNSRGHPKYVGVRQRPSGRWVAEIKDSLQKVRLWLGTFDTAEDAAHAYDQAARTLRGANARTNFELPNTVNDVHCLPENTEPFSFEEACGLEGGEGGLLGALKAKLYTNNGSTHAKTTNMSLKPTCLTNTRKRKAPPTVALSPPEQRASSIEAISTDRVPVDQDQNHDHHVRDTIELASPNRYDGVQCFYEPLLPASVPWPTETPWLATPNTNNQVSNHSSRLLDTSLMDSLWPLSAEANQSTASQLTGIVGWPLGQQVVASDYGWDGGGPGQTANSVAANASNWDPFTYINSVLEPNYLEKNRMIFIGWNCLFSVVLNLLHI</sequence>
<dbReference type="InterPro" id="IPR016177">
    <property type="entry name" value="DNA-bd_dom_sf"/>
</dbReference>
<name>A0AAP0CRG7_9ASTR</name>
<feature type="domain" description="AP2/ERF" evidence="7">
    <location>
        <begin position="9"/>
        <end position="66"/>
    </location>
</feature>
<keyword evidence="2" id="KW-0805">Transcription regulation</keyword>
<reference evidence="8 9" key="1">
    <citation type="submission" date="2024-04" db="EMBL/GenBank/DDBJ databases">
        <title>The reference genome of an endangered Asteraceae, Deinandra increscens subsp. villosa, native to the Central Coast of California.</title>
        <authorList>
            <person name="Guilliams M."/>
            <person name="Hasenstab-Lehman K."/>
            <person name="Meyer R."/>
            <person name="Mcevoy S."/>
        </authorList>
    </citation>
    <scope>NUCLEOTIDE SEQUENCE [LARGE SCALE GENOMIC DNA]</scope>
    <source>
        <tissue evidence="8">Leaf</tissue>
    </source>
</reference>
<evidence type="ECO:0000256" key="2">
    <source>
        <dbReference type="ARBA" id="ARBA00023015"/>
    </source>
</evidence>
<protein>
    <recommendedName>
        <fullName evidence="7">AP2/ERF domain-containing protein</fullName>
    </recommendedName>
</protein>
<dbReference type="InterPro" id="IPR001471">
    <property type="entry name" value="AP2/ERF_dom"/>
</dbReference>
<comment type="subcellular location">
    <subcellularLocation>
        <location evidence="1">Nucleus</location>
    </subcellularLocation>
</comment>
<dbReference type="PANTHER" id="PTHR31194:SF189">
    <property type="entry name" value="AP2_ERF DOMAIN-CONTAINING PROTEIN"/>
    <property type="match status" value="1"/>
</dbReference>
<accession>A0AAP0CRG7</accession>
<dbReference type="PRINTS" id="PR00367">
    <property type="entry name" value="ETHRSPELEMNT"/>
</dbReference>
<dbReference type="AlphaFoldDB" id="A0AAP0CRG7"/>
<dbReference type="SMART" id="SM00380">
    <property type="entry name" value="AP2"/>
    <property type="match status" value="1"/>
</dbReference>
<evidence type="ECO:0000313" key="9">
    <source>
        <dbReference type="Proteomes" id="UP001408789"/>
    </source>
</evidence>
<dbReference type="GO" id="GO:0005634">
    <property type="term" value="C:nucleus"/>
    <property type="evidence" value="ECO:0007669"/>
    <property type="project" value="UniProtKB-SubCell"/>
</dbReference>
<organism evidence="8 9">
    <name type="scientific">Deinandra increscens subsp. villosa</name>
    <dbReference type="NCBI Taxonomy" id="3103831"/>
    <lineage>
        <taxon>Eukaryota</taxon>
        <taxon>Viridiplantae</taxon>
        <taxon>Streptophyta</taxon>
        <taxon>Embryophyta</taxon>
        <taxon>Tracheophyta</taxon>
        <taxon>Spermatophyta</taxon>
        <taxon>Magnoliopsida</taxon>
        <taxon>eudicotyledons</taxon>
        <taxon>Gunneridae</taxon>
        <taxon>Pentapetalae</taxon>
        <taxon>asterids</taxon>
        <taxon>campanulids</taxon>
        <taxon>Asterales</taxon>
        <taxon>Asteraceae</taxon>
        <taxon>Asteroideae</taxon>
        <taxon>Heliantheae alliance</taxon>
        <taxon>Madieae</taxon>
        <taxon>Madiinae</taxon>
        <taxon>Deinandra</taxon>
    </lineage>
</organism>
<dbReference type="GO" id="GO:0003677">
    <property type="term" value="F:DNA binding"/>
    <property type="evidence" value="ECO:0007669"/>
    <property type="project" value="UniProtKB-KW"/>
</dbReference>
<keyword evidence="5" id="KW-0539">Nucleus</keyword>
<dbReference type="InterPro" id="IPR050913">
    <property type="entry name" value="AP2/ERF_ERF"/>
</dbReference>
<keyword evidence="4" id="KW-0804">Transcription</keyword>
<evidence type="ECO:0000256" key="1">
    <source>
        <dbReference type="ARBA" id="ARBA00004123"/>
    </source>
</evidence>
<evidence type="ECO:0000256" key="6">
    <source>
        <dbReference type="ARBA" id="ARBA00024343"/>
    </source>
</evidence>
<dbReference type="Proteomes" id="UP001408789">
    <property type="component" value="Unassembled WGS sequence"/>
</dbReference>
<dbReference type="PROSITE" id="PS51032">
    <property type="entry name" value="AP2_ERF"/>
    <property type="match status" value="1"/>
</dbReference>
<dbReference type="InterPro" id="IPR036955">
    <property type="entry name" value="AP2/ERF_dom_sf"/>
</dbReference>
<proteinExistence type="inferred from homology"/>